<dbReference type="Gene3D" id="3.90.1200.10">
    <property type="match status" value="1"/>
</dbReference>
<evidence type="ECO:0000313" key="3">
    <source>
        <dbReference type="Proteomes" id="UP000236311"/>
    </source>
</evidence>
<dbReference type="PANTHER" id="PTHR39179:SF1">
    <property type="entry name" value="SPORE COAT PROTEIN I"/>
    <property type="match status" value="1"/>
</dbReference>
<dbReference type="EMBL" id="OFSM01000020">
    <property type="protein sequence ID" value="SOY30885.1"/>
    <property type="molecule type" value="Genomic_DNA"/>
</dbReference>
<keyword evidence="2" id="KW-0167">Capsid protein</keyword>
<reference evidence="2 3" key="1">
    <citation type="submission" date="2018-01" db="EMBL/GenBank/DDBJ databases">
        <authorList>
            <person name="Gaut B.S."/>
            <person name="Morton B.R."/>
            <person name="Clegg M.T."/>
            <person name="Duvall M.R."/>
        </authorList>
    </citation>
    <scope>NUCLEOTIDE SEQUENCE [LARGE SCALE GENOMIC DNA]</scope>
    <source>
        <strain evidence="2">GP69</strain>
    </source>
</reference>
<dbReference type="RefSeq" id="WP_103240902.1">
    <property type="nucleotide sequence ID" value="NZ_JANJZD010000020.1"/>
</dbReference>
<organism evidence="2 3">
    <name type="scientific">Acetatifactor muris</name>
    <dbReference type="NCBI Taxonomy" id="879566"/>
    <lineage>
        <taxon>Bacteria</taxon>
        <taxon>Bacillati</taxon>
        <taxon>Bacillota</taxon>
        <taxon>Clostridia</taxon>
        <taxon>Lachnospirales</taxon>
        <taxon>Lachnospiraceae</taxon>
        <taxon>Acetatifactor</taxon>
    </lineage>
</organism>
<dbReference type="GO" id="GO:0042601">
    <property type="term" value="C:endospore-forming forespore"/>
    <property type="evidence" value="ECO:0007669"/>
    <property type="project" value="TreeGrafter"/>
</dbReference>
<dbReference type="InterPro" id="IPR047175">
    <property type="entry name" value="CotS-like"/>
</dbReference>
<keyword evidence="2" id="KW-0946">Virion</keyword>
<proteinExistence type="predicted"/>
<dbReference type="InterPro" id="IPR002575">
    <property type="entry name" value="Aminoglycoside_PTrfase"/>
</dbReference>
<dbReference type="SUPFAM" id="SSF56112">
    <property type="entry name" value="Protein kinase-like (PK-like)"/>
    <property type="match status" value="1"/>
</dbReference>
<name>A0A2K4ZKA5_9FIRM</name>
<protein>
    <submittedName>
        <fullName evidence="2">Spore coat protein S</fullName>
    </submittedName>
</protein>
<dbReference type="AlphaFoldDB" id="A0A2K4ZKA5"/>
<gene>
    <name evidence="2" type="primary">cotS</name>
    <name evidence="2" type="ORF">AMURIS_03619</name>
</gene>
<dbReference type="Gene3D" id="3.30.200.20">
    <property type="entry name" value="Phosphorylase Kinase, domain 1"/>
    <property type="match status" value="1"/>
</dbReference>
<keyword evidence="3" id="KW-1185">Reference proteome</keyword>
<dbReference type="PANTHER" id="PTHR39179">
    <property type="entry name" value="SPORE COAT PROTEIN I"/>
    <property type="match status" value="1"/>
</dbReference>
<dbReference type="OrthoDB" id="9771902at2"/>
<dbReference type="Pfam" id="PF01636">
    <property type="entry name" value="APH"/>
    <property type="match status" value="1"/>
</dbReference>
<accession>A0A2K4ZKA5</accession>
<evidence type="ECO:0000259" key="1">
    <source>
        <dbReference type="Pfam" id="PF01636"/>
    </source>
</evidence>
<dbReference type="Proteomes" id="UP000236311">
    <property type="component" value="Unassembled WGS sequence"/>
</dbReference>
<feature type="domain" description="Aminoglycoside phosphotransferase" evidence="1">
    <location>
        <begin position="30"/>
        <end position="265"/>
    </location>
</feature>
<sequence>MNDRAVELLEQYEIEVLRTRKGRGAIVCDTNRGCLIFREYSGSQERIELQNRLLKQIMDAGTVKVEVIIPSREGTLFVRDNEGTKYVLKTWREGRECSIQDKEECMEAVRLLARLHGCMELPADCLNLPVAFSPEKEYDKHNRELKRVRKYLQQKGQKTWFEISLRGAFDPFLEQALSVTEEWGQYQREATQGGKSGDTAKIAFCHGDYQYHNIIQDGRGWFLVNFEKCMCDNPVRDLCLLMRKLLEKNNWSISLGEELLETYEKERPLSAGSRIDLYYRLAYPEKFWKIANFYYNSGKAWIPRKNQEKLEKVIAQEKEKQHFLDQVFREVGRLR</sequence>
<dbReference type="InterPro" id="IPR011009">
    <property type="entry name" value="Kinase-like_dom_sf"/>
</dbReference>
<evidence type="ECO:0000313" key="2">
    <source>
        <dbReference type="EMBL" id="SOY30885.1"/>
    </source>
</evidence>